<evidence type="ECO:0000259" key="4">
    <source>
        <dbReference type="Pfam" id="PF01515"/>
    </source>
</evidence>
<keyword evidence="2 5" id="KW-0808">Transferase</keyword>
<evidence type="ECO:0000256" key="2">
    <source>
        <dbReference type="ARBA" id="ARBA00022679"/>
    </source>
</evidence>
<dbReference type="AlphaFoldDB" id="I4ABE4"/>
<keyword evidence="3 5" id="KW-0012">Acyltransferase</keyword>
<keyword evidence="6" id="KW-1185">Reference proteome</keyword>
<dbReference type="NCBIfam" id="NF006045">
    <property type="entry name" value="PRK08190.1"/>
    <property type="match status" value="1"/>
</dbReference>
<dbReference type="Proteomes" id="UP000006053">
    <property type="component" value="Chromosome"/>
</dbReference>
<reference evidence="5 6" key="2">
    <citation type="journal article" date="2015" name="J. Bacteriol.">
        <title>Genomic, proteomic, and biochemical analysis of the organohalide respiratory pathway in Desulfitobacterium dehalogenans.</title>
        <authorList>
            <person name="Kruse T."/>
            <person name="van de Pas B.A."/>
            <person name="Atteia A."/>
            <person name="Krab K."/>
            <person name="Hagen W.R."/>
            <person name="Goodwin L."/>
            <person name="Chain P."/>
            <person name="Boeren S."/>
            <person name="Maphosa F."/>
            <person name="Schraa G."/>
            <person name="de Vos W.M."/>
            <person name="van der Oost J."/>
            <person name="Smidt H."/>
            <person name="Stams A.J."/>
        </authorList>
    </citation>
    <scope>NUCLEOTIDE SEQUENCE [LARGE SCALE GENOMIC DNA]</scope>
    <source>
        <strain evidence="6">ATCC 51507 / DSM 9161 / JW/IU-DC1</strain>
    </source>
</reference>
<dbReference type="HOGENOM" id="CLU_056531_0_0_9"/>
<evidence type="ECO:0000256" key="3">
    <source>
        <dbReference type="ARBA" id="ARBA00023315"/>
    </source>
</evidence>
<dbReference type="KEGG" id="ddh:Desde_2979"/>
<name>I4ABE4_DESDJ</name>
<dbReference type="GO" id="GO:0050182">
    <property type="term" value="F:phosphate butyryltransferase activity"/>
    <property type="evidence" value="ECO:0007669"/>
    <property type="project" value="UniProtKB-EC"/>
</dbReference>
<dbReference type="EMBL" id="CP003348">
    <property type="protein sequence ID" value="AFM01279.1"/>
    <property type="molecule type" value="Genomic_DNA"/>
</dbReference>
<comment type="similarity">
    <text evidence="1">Belongs to the phosphate acetyltransferase and butyryltransferase family.</text>
</comment>
<dbReference type="STRING" id="756499.Desde_2979"/>
<dbReference type="SUPFAM" id="SSF53659">
    <property type="entry name" value="Isocitrate/Isopropylmalate dehydrogenase-like"/>
    <property type="match status" value="1"/>
</dbReference>
<dbReference type="InterPro" id="IPR050500">
    <property type="entry name" value="Phos_Acetyltrans/Butyryltrans"/>
</dbReference>
<dbReference type="OrthoDB" id="9774179at2"/>
<protein>
    <submittedName>
        <fullName evidence="5">Phosphotransacetylase</fullName>
        <ecNumber evidence="5">2.3.1.19</ecNumber>
    </submittedName>
</protein>
<proteinExistence type="inferred from homology"/>
<dbReference type="EC" id="2.3.1.19" evidence="5"/>
<dbReference type="RefSeq" id="WP_014794759.1">
    <property type="nucleotide sequence ID" value="NC_018017.1"/>
</dbReference>
<organism evidence="5 6">
    <name type="scientific">Desulfitobacterium dehalogenans (strain ATCC 51507 / DSM 9161 / JW/IU-DC1)</name>
    <dbReference type="NCBI Taxonomy" id="756499"/>
    <lineage>
        <taxon>Bacteria</taxon>
        <taxon>Bacillati</taxon>
        <taxon>Bacillota</taxon>
        <taxon>Clostridia</taxon>
        <taxon>Eubacteriales</taxon>
        <taxon>Desulfitobacteriaceae</taxon>
        <taxon>Desulfitobacterium</taxon>
    </lineage>
</organism>
<feature type="domain" description="Phosphate acetyl/butaryl transferase" evidence="4">
    <location>
        <begin position="68"/>
        <end position="286"/>
    </location>
</feature>
<dbReference type="InterPro" id="IPR002505">
    <property type="entry name" value="PTA_PTB"/>
</dbReference>
<dbReference type="PIRSF" id="PIRSF000428">
    <property type="entry name" value="P_Ac_trans"/>
    <property type="match status" value="1"/>
</dbReference>
<dbReference type="PANTHER" id="PTHR43356">
    <property type="entry name" value="PHOSPHATE ACETYLTRANSFERASE"/>
    <property type="match status" value="1"/>
</dbReference>
<dbReference type="eggNOG" id="COG0280">
    <property type="taxonomic scope" value="Bacteria"/>
</dbReference>
<dbReference type="Pfam" id="PF01515">
    <property type="entry name" value="PTA_PTB"/>
    <property type="match status" value="2"/>
</dbReference>
<feature type="domain" description="Phosphate acetyl/butaryl transferase" evidence="4">
    <location>
        <begin position="2"/>
        <end position="67"/>
    </location>
</feature>
<dbReference type="InterPro" id="IPR012147">
    <property type="entry name" value="P_Ac_Bu_trans"/>
</dbReference>
<dbReference type="Gene3D" id="3.40.718.10">
    <property type="entry name" value="Isopropylmalate Dehydrogenase"/>
    <property type="match status" value="1"/>
</dbReference>
<reference evidence="6" key="1">
    <citation type="submission" date="2012-06" db="EMBL/GenBank/DDBJ databases">
        <title>Complete sequence of Desulfitobacterium dehalogenans ATCC 51507.</title>
        <authorList>
            <person name="Lucas S."/>
            <person name="Han J."/>
            <person name="Lapidus A."/>
            <person name="Cheng J.-F."/>
            <person name="Goodwin L."/>
            <person name="Pitluck S."/>
            <person name="Peters L."/>
            <person name="Ovchinnikova G."/>
            <person name="Teshima H."/>
            <person name="Detter J.C."/>
            <person name="Han C."/>
            <person name="Tapia R."/>
            <person name="Land M."/>
            <person name="Hauser L."/>
            <person name="Kyrpides N."/>
            <person name="Ivanova N."/>
            <person name="Pagani I."/>
            <person name="Kruse T."/>
            <person name="de Vos W.M."/>
            <person name="Smidt H."/>
            <person name="Woyke T."/>
        </authorList>
    </citation>
    <scope>NUCLEOTIDE SEQUENCE [LARGE SCALE GENOMIC DNA]</scope>
    <source>
        <strain evidence="6">ATCC 51507 / DSM 9161 / JW/IU-DC1</strain>
    </source>
</reference>
<dbReference type="NCBIfam" id="NF004472">
    <property type="entry name" value="PRK05805.1"/>
    <property type="match status" value="1"/>
</dbReference>
<evidence type="ECO:0000256" key="1">
    <source>
        <dbReference type="ARBA" id="ARBA00005656"/>
    </source>
</evidence>
<evidence type="ECO:0000313" key="5">
    <source>
        <dbReference type="EMBL" id="AFM01279.1"/>
    </source>
</evidence>
<gene>
    <name evidence="5" type="ordered locus">Desde_2979</name>
</gene>
<dbReference type="PANTHER" id="PTHR43356:SF2">
    <property type="entry name" value="PHOSPHATE ACETYLTRANSFERASE"/>
    <property type="match status" value="1"/>
</dbReference>
<sequence>MFEQILKESKKSPQKIAVAAAQDKAVLEAVFSAKEKGIAQPILVGAEGQIRQIAEEMGVDLADTPLVHEPNAMKAALYASNLVREGQADLLMKGMLQTSEILKAVLDKEKGLREGTTLSHIAIIEAAGFDRLLFITDAGMNIAPDLKQKADIIRNAVTVAQALGVQRPKVAAISALEIVNPNMPSTLDAAILTQMNRRGQIKDCVVDGPFALDNALSLERAEHKGIQGSEVAGRADIILVPNIETGNAIYKSATCMASFRSAGMVVGAKVPIILPSRADNPEAKFLSILCASRVAAYLAERKGQG</sequence>
<accession>I4ABE4</accession>
<evidence type="ECO:0000313" key="6">
    <source>
        <dbReference type="Proteomes" id="UP000006053"/>
    </source>
</evidence>